<keyword evidence="2" id="KW-1133">Transmembrane helix</keyword>
<keyword evidence="2" id="KW-0472">Membrane</keyword>
<proteinExistence type="predicted"/>
<dbReference type="EMBL" id="BNJF01000001">
    <property type="protein sequence ID" value="GHO44972.1"/>
    <property type="molecule type" value="Genomic_DNA"/>
</dbReference>
<accession>A0A8J3HVS5</accession>
<evidence type="ECO:0000313" key="4">
    <source>
        <dbReference type="Proteomes" id="UP000612362"/>
    </source>
</evidence>
<dbReference type="AlphaFoldDB" id="A0A8J3HVS5"/>
<dbReference type="Proteomes" id="UP000612362">
    <property type="component" value="Unassembled WGS sequence"/>
</dbReference>
<reference evidence="3" key="1">
    <citation type="submission" date="2020-10" db="EMBL/GenBank/DDBJ databases">
        <title>Taxonomic study of unclassified bacteria belonging to the class Ktedonobacteria.</title>
        <authorList>
            <person name="Yabe S."/>
            <person name="Wang C.M."/>
            <person name="Zheng Y."/>
            <person name="Sakai Y."/>
            <person name="Cavaletti L."/>
            <person name="Monciardini P."/>
            <person name="Donadio S."/>
        </authorList>
    </citation>
    <scope>NUCLEOTIDE SEQUENCE</scope>
    <source>
        <strain evidence="3">SOSP1-1</strain>
    </source>
</reference>
<organism evidence="3 4">
    <name type="scientific">Ktedonospora formicarum</name>
    <dbReference type="NCBI Taxonomy" id="2778364"/>
    <lineage>
        <taxon>Bacteria</taxon>
        <taxon>Bacillati</taxon>
        <taxon>Chloroflexota</taxon>
        <taxon>Ktedonobacteria</taxon>
        <taxon>Ktedonobacterales</taxon>
        <taxon>Ktedonobacteraceae</taxon>
        <taxon>Ktedonospora</taxon>
    </lineage>
</organism>
<keyword evidence="4" id="KW-1185">Reference proteome</keyword>
<evidence type="ECO:0000256" key="2">
    <source>
        <dbReference type="SAM" id="Phobius"/>
    </source>
</evidence>
<feature type="region of interest" description="Disordered" evidence="1">
    <location>
        <begin position="44"/>
        <end position="90"/>
    </location>
</feature>
<evidence type="ECO:0000313" key="3">
    <source>
        <dbReference type="EMBL" id="GHO44972.1"/>
    </source>
</evidence>
<name>A0A8J3HVS5_9CHLR</name>
<sequence>MGGGPGRPPSRSPRLAFTVAGLCVFAGAIILILVFILTSALPSNSANNQAQQPTATSAPQQTPTDATPTADPTEEETATPTATPTETANYPASQYIDKAQMANALDEKTAKVTQPGDKFKVGDKIYVAFALHPGKSGTVCLSWYMNSAKFSDYEFDSDGTALPAYSYSITHATGPGYVEIYWASSKSCSDKQLAQKVKFTVS</sequence>
<keyword evidence="2" id="KW-0812">Transmembrane</keyword>
<feature type="compositionally biased region" description="Low complexity" evidence="1">
    <location>
        <begin position="44"/>
        <end position="71"/>
    </location>
</feature>
<feature type="compositionally biased region" description="Low complexity" evidence="1">
    <location>
        <begin position="78"/>
        <end position="89"/>
    </location>
</feature>
<gene>
    <name evidence="3" type="ORF">KSX_31350</name>
</gene>
<protein>
    <submittedName>
        <fullName evidence="3">Uncharacterized protein</fullName>
    </submittedName>
</protein>
<evidence type="ECO:0000256" key="1">
    <source>
        <dbReference type="SAM" id="MobiDB-lite"/>
    </source>
</evidence>
<feature type="transmembrane region" description="Helical" evidence="2">
    <location>
        <begin position="15"/>
        <end position="37"/>
    </location>
</feature>
<comment type="caution">
    <text evidence="3">The sequence shown here is derived from an EMBL/GenBank/DDBJ whole genome shotgun (WGS) entry which is preliminary data.</text>
</comment>